<name>A0A8T2NF56_9TELE</name>
<gene>
    <name evidence="1" type="ORF">JZ751_025472</name>
</gene>
<organism evidence="1 2">
    <name type="scientific">Albula glossodonta</name>
    <name type="common">roundjaw bonefish</name>
    <dbReference type="NCBI Taxonomy" id="121402"/>
    <lineage>
        <taxon>Eukaryota</taxon>
        <taxon>Metazoa</taxon>
        <taxon>Chordata</taxon>
        <taxon>Craniata</taxon>
        <taxon>Vertebrata</taxon>
        <taxon>Euteleostomi</taxon>
        <taxon>Actinopterygii</taxon>
        <taxon>Neopterygii</taxon>
        <taxon>Teleostei</taxon>
        <taxon>Albuliformes</taxon>
        <taxon>Albulidae</taxon>
        <taxon>Albula</taxon>
    </lineage>
</organism>
<dbReference type="GO" id="GO:0000939">
    <property type="term" value="C:inner kinetochore"/>
    <property type="evidence" value="ECO:0007669"/>
    <property type="project" value="TreeGrafter"/>
</dbReference>
<dbReference type="GO" id="GO:0034080">
    <property type="term" value="P:CENP-A containing chromatin assembly"/>
    <property type="evidence" value="ECO:0007669"/>
    <property type="project" value="TreeGrafter"/>
</dbReference>
<dbReference type="PANTHER" id="PTHR48208">
    <property type="entry name" value="CENTROMERE PROTEIN I"/>
    <property type="match status" value="1"/>
</dbReference>
<evidence type="ECO:0000313" key="2">
    <source>
        <dbReference type="Proteomes" id="UP000824540"/>
    </source>
</evidence>
<dbReference type="EMBL" id="JAFBMS010000063">
    <property type="protein sequence ID" value="KAG9338634.1"/>
    <property type="molecule type" value="Genomic_DNA"/>
</dbReference>
<dbReference type="GO" id="GO:0000070">
    <property type="term" value="P:mitotic sister chromatid segregation"/>
    <property type="evidence" value="ECO:0007669"/>
    <property type="project" value="TreeGrafter"/>
</dbReference>
<keyword evidence="2" id="KW-1185">Reference proteome</keyword>
<dbReference type="AlphaFoldDB" id="A0A8T2NF56"/>
<reference evidence="1" key="1">
    <citation type="thesis" date="2021" institute="BYU ScholarsArchive" country="Provo, UT, USA">
        <title>Applications of and Algorithms for Genome Assembly and Genomic Analyses with an Emphasis on Marine Teleosts.</title>
        <authorList>
            <person name="Pickett B.D."/>
        </authorList>
    </citation>
    <scope>NUCLEOTIDE SEQUENCE</scope>
    <source>
        <strain evidence="1">HI-2016</strain>
    </source>
</reference>
<evidence type="ECO:0000313" key="1">
    <source>
        <dbReference type="EMBL" id="KAG9338634.1"/>
    </source>
</evidence>
<protein>
    <submittedName>
        <fullName evidence="1">Uncharacterized protein</fullName>
    </submittedName>
</protein>
<dbReference type="Proteomes" id="UP000824540">
    <property type="component" value="Unassembled WGS sequence"/>
</dbReference>
<proteinExistence type="predicted"/>
<dbReference type="PANTHER" id="PTHR48208:SF2">
    <property type="entry name" value="CENTROMERE PROTEIN I"/>
    <property type="match status" value="1"/>
</dbReference>
<sequence length="265" mass="30486">MFSMVNLRRISRCVDVRPHPVPLQCSVVECLHRMLVRWLTWHSVYAQDSQLDISVSSHTPQSMSLSGLMDSVVELVQFVGLIATVGLQMEGLHTLLLSFTLHFYQTVTAVAKAKRVSECVWVDVRVCDMYLKYDLPLVLMPPAGVFYPALLSPSPVIVDQLCRIMHRAFHPGTGLELAEDLLAQSRVPEHWGALDLIHHPAFMGHALDFHQRCWPERKELDLNSIKVGKRWDWYTEFLFSKGYQGLQEFFQSSLRRRTSTETQRH</sequence>
<accession>A0A8T2NF56</accession>
<comment type="caution">
    <text evidence="1">The sequence shown here is derived from an EMBL/GenBank/DDBJ whole genome shotgun (WGS) entry which is preliminary data.</text>
</comment>
<dbReference type="OrthoDB" id="6347512at2759"/>